<dbReference type="InterPro" id="IPR027417">
    <property type="entry name" value="P-loop_NTPase"/>
</dbReference>
<protein>
    <submittedName>
        <fullName evidence="2">Dynamin family protein</fullName>
    </submittedName>
</protein>
<dbReference type="AlphaFoldDB" id="A0A1H9XSP1"/>
<keyword evidence="3" id="KW-1185">Reference proteome</keyword>
<dbReference type="RefSeq" id="WP_177215942.1">
    <property type="nucleotide sequence ID" value="NZ_FOGI01000025.1"/>
</dbReference>
<evidence type="ECO:0000313" key="2">
    <source>
        <dbReference type="EMBL" id="SES49180.1"/>
    </source>
</evidence>
<dbReference type="PANTHER" id="PTHR43681:SF1">
    <property type="entry name" value="SARCALUMENIN"/>
    <property type="match status" value="1"/>
</dbReference>
<proteinExistence type="predicted"/>
<dbReference type="Gene3D" id="3.40.50.300">
    <property type="entry name" value="P-loop containing nucleotide triphosphate hydrolases"/>
    <property type="match status" value="1"/>
</dbReference>
<dbReference type="InterPro" id="IPR051943">
    <property type="entry name" value="TRAFAC_Dynamin-like_GTPase"/>
</dbReference>
<dbReference type="SUPFAM" id="SSF52540">
    <property type="entry name" value="P-loop containing nucleoside triphosphate hydrolases"/>
    <property type="match status" value="1"/>
</dbReference>
<name>A0A1H9XSP1_9PSEU</name>
<evidence type="ECO:0000259" key="1">
    <source>
        <dbReference type="Pfam" id="PF00350"/>
    </source>
</evidence>
<dbReference type="Pfam" id="PF00350">
    <property type="entry name" value="Dynamin_N"/>
    <property type="match status" value="1"/>
</dbReference>
<dbReference type="InterPro" id="IPR045063">
    <property type="entry name" value="Dynamin_N"/>
</dbReference>
<evidence type="ECO:0000313" key="3">
    <source>
        <dbReference type="Proteomes" id="UP000199051"/>
    </source>
</evidence>
<dbReference type="STRING" id="155974.SAMN04487818_1256"/>
<organism evidence="2 3">
    <name type="scientific">Actinokineospora terrae</name>
    <dbReference type="NCBI Taxonomy" id="155974"/>
    <lineage>
        <taxon>Bacteria</taxon>
        <taxon>Bacillati</taxon>
        <taxon>Actinomycetota</taxon>
        <taxon>Actinomycetes</taxon>
        <taxon>Pseudonocardiales</taxon>
        <taxon>Pseudonocardiaceae</taxon>
        <taxon>Actinokineospora</taxon>
    </lineage>
</organism>
<dbReference type="EMBL" id="FOGI01000025">
    <property type="protein sequence ID" value="SES49180.1"/>
    <property type="molecule type" value="Genomic_DNA"/>
</dbReference>
<feature type="domain" description="Dynamin N-terminal" evidence="1">
    <location>
        <begin position="45"/>
        <end position="173"/>
    </location>
</feature>
<reference evidence="3" key="1">
    <citation type="submission" date="2016-10" db="EMBL/GenBank/DDBJ databases">
        <authorList>
            <person name="Varghese N."/>
            <person name="Submissions S."/>
        </authorList>
    </citation>
    <scope>NUCLEOTIDE SEQUENCE [LARGE SCALE GENOMIC DNA]</scope>
    <source>
        <strain evidence="3">DSM 44260</strain>
    </source>
</reference>
<gene>
    <name evidence="2" type="ORF">SAMN04487818_1256</name>
</gene>
<dbReference type="PANTHER" id="PTHR43681">
    <property type="entry name" value="TRANSMEMBRANE GTPASE FZO"/>
    <property type="match status" value="1"/>
</dbReference>
<sequence>MTRPERGAAAVLRALCRDGASRATDPDLRAELTAAADRLDRPLQLAVAGAVSAGKSTLINAILGRSVAAVDAGECTRIVTWYEYGPKPHVLVEYTNGDTRRAPLGETDLAAADIARLRVRLPDPWLRTVTVIDTPGLNTVSSEDATRALLFGDAAAEHAQALVYVLRYVQRFDADTLAEFRGLSAACGLTAVNTAAVLSQVDRRADEADPWPVARRLTARAAAELGPTVLDVTPVIGLLAETGRARTLRPADLEALRELASLPEVVLEDLLLDLAEFTAEPAHQSLVDRLHRYGITVAVDLLRRDPRAGLDEVHRELIARSGFAEPGLVDVVRRFTRHADLLKAHAAVVRLRSLGSRFGTGPDKSVVARLLSTVEENRPLADELAGLRALAACAALATNALVLDQDMTDRLFRLVRGDTPAARLGLPPTASPAEIVLAARQATRPWRQLAQMAGPTVAGHRAQDVLATLEDIADSALDQDRALIERLRDEPLLAAPVRRAVGALLDGDMSGVDSSQVVIRLRAMLHRPLPPPIRRAVEVACAAFENLAGSRP</sequence>
<dbReference type="Proteomes" id="UP000199051">
    <property type="component" value="Unassembled WGS sequence"/>
</dbReference>
<accession>A0A1H9XSP1</accession>